<accession>A0A4Z1NJZ3</accession>
<keyword evidence="1" id="KW-0472">Membrane</keyword>
<gene>
    <name evidence="2" type="ORF">E6O75_ATG10235</name>
</gene>
<protein>
    <submittedName>
        <fullName evidence="2">Uncharacterized protein</fullName>
    </submittedName>
</protein>
<keyword evidence="1" id="KW-0812">Transmembrane</keyword>
<evidence type="ECO:0000313" key="3">
    <source>
        <dbReference type="Proteomes" id="UP000298493"/>
    </source>
</evidence>
<comment type="caution">
    <text evidence="2">The sequence shown here is derived from an EMBL/GenBank/DDBJ whole genome shotgun (WGS) entry which is preliminary data.</text>
</comment>
<dbReference type="Proteomes" id="UP000298493">
    <property type="component" value="Unassembled WGS sequence"/>
</dbReference>
<organism evidence="2 3">
    <name type="scientific">Venturia nashicola</name>
    <dbReference type="NCBI Taxonomy" id="86259"/>
    <lineage>
        <taxon>Eukaryota</taxon>
        <taxon>Fungi</taxon>
        <taxon>Dikarya</taxon>
        <taxon>Ascomycota</taxon>
        <taxon>Pezizomycotina</taxon>
        <taxon>Dothideomycetes</taxon>
        <taxon>Pleosporomycetidae</taxon>
        <taxon>Venturiales</taxon>
        <taxon>Venturiaceae</taxon>
        <taxon>Venturia</taxon>
    </lineage>
</organism>
<name>A0A4Z1NJZ3_9PEZI</name>
<evidence type="ECO:0000313" key="2">
    <source>
        <dbReference type="EMBL" id="TID12882.1"/>
    </source>
</evidence>
<keyword evidence="3" id="KW-1185">Reference proteome</keyword>
<keyword evidence="1" id="KW-1133">Transmembrane helix</keyword>
<dbReference type="AlphaFoldDB" id="A0A4Z1NJZ3"/>
<dbReference type="EMBL" id="SNSC02000032">
    <property type="protein sequence ID" value="TID12882.1"/>
    <property type="molecule type" value="Genomic_DNA"/>
</dbReference>
<sequence>MQKLYPIILAFFGATISTLILAYVFMRIRRYIQWVRGSKVHNGYTYEVKWLWFWIKLEPREYAASPSGTDAGVNAADLDMRSTHNHLGTEKEIVWTSGASGIVSRWQHLSCYRILARVPSKLSRTRFLNIVCKT</sequence>
<reference evidence="2 3" key="1">
    <citation type="submission" date="2019-04" db="EMBL/GenBank/DDBJ databases">
        <title>High contiguity whole genome sequence and gene annotation resource for two Venturia nashicola isolates.</title>
        <authorList>
            <person name="Prokchorchik M."/>
            <person name="Won K."/>
            <person name="Lee Y."/>
            <person name="Choi E.D."/>
            <person name="Segonzac C."/>
            <person name="Sohn K.H."/>
        </authorList>
    </citation>
    <scope>NUCLEOTIDE SEQUENCE [LARGE SCALE GENOMIC DNA]</scope>
    <source>
        <strain evidence="2 3">PRI2</strain>
    </source>
</reference>
<evidence type="ECO:0000256" key="1">
    <source>
        <dbReference type="SAM" id="Phobius"/>
    </source>
</evidence>
<proteinExistence type="predicted"/>
<feature type="transmembrane region" description="Helical" evidence="1">
    <location>
        <begin position="6"/>
        <end position="26"/>
    </location>
</feature>